<gene>
    <name evidence="5" type="ORF">HRI96_02030</name>
</gene>
<accession>A0A975EYE7</accession>
<reference evidence="5" key="2">
    <citation type="journal article" date="2021" name="Microbiol. Resour. Announc.">
        <title>Complete Genome Sequences of Three Human Oral Treponema parvum Isolates.</title>
        <authorList>
            <person name="Zeng H."/>
            <person name="Watt R.M."/>
        </authorList>
    </citation>
    <scope>NUCLEOTIDE SEQUENCE</scope>
    <source>
        <strain evidence="5">ATCC 700773</strain>
    </source>
</reference>
<sequence>MKLIRSTALLLTFAAALILSGCGAQKGNFAAMEFAADSAPMRAGGVYAAERKSVGDIADTAPTLPENRKLIRTGTIRFEVSSLAETKAAAEAWAKRFGGYVSDFSEDSRSLGMTVHIPSSAFDDAMSSSGDIGKIVSKSADSVDVTDRFYDLDSRLATRRVLLERLQSYLKEAKNVKDMLEIETKINDVTSELEQMQGQFNRLSKQIDYSEIYVEANLPYNHAEDRGFIFPDLKSKFIEFCETVVGFFTGFVFVILYIIIFGIPILFVAFLLYWICFGKIGVLRKLFAKIRAGQPHSDRARKE</sequence>
<evidence type="ECO:0000313" key="6">
    <source>
        <dbReference type="Proteomes" id="UP000671995"/>
    </source>
</evidence>
<feature type="coiled-coil region" evidence="1">
    <location>
        <begin position="163"/>
        <end position="206"/>
    </location>
</feature>
<feature type="signal peptide" evidence="3">
    <location>
        <begin position="1"/>
        <end position="26"/>
    </location>
</feature>
<dbReference type="AlphaFoldDB" id="A0A975EYE7"/>
<dbReference type="RefSeq" id="WP_210117867.1">
    <property type="nucleotide sequence ID" value="NZ_CP054257.1"/>
</dbReference>
<protein>
    <submittedName>
        <fullName evidence="5">DUF4349 domain-containing protein</fullName>
    </submittedName>
</protein>
<evidence type="ECO:0000256" key="2">
    <source>
        <dbReference type="SAM" id="Phobius"/>
    </source>
</evidence>
<name>A0A975EYE7_9SPIR</name>
<evidence type="ECO:0000313" key="5">
    <source>
        <dbReference type="EMBL" id="QTQ11072.1"/>
    </source>
</evidence>
<feature type="transmembrane region" description="Helical" evidence="2">
    <location>
        <begin position="244"/>
        <end position="275"/>
    </location>
</feature>
<organism evidence="5 6">
    <name type="scientific">Treponema parvum</name>
    <dbReference type="NCBI Taxonomy" id="138851"/>
    <lineage>
        <taxon>Bacteria</taxon>
        <taxon>Pseudomonadati</taxon>
        <taxon>Spirochaetota</taxon>
        <taxon>Spirochaetia</taxon>
        <taxon>Spirochaetales</taxon>
        <taxon>Treponemataceae</taxon>
        <taxon>Treponema</taxon>
    </lineage>
</organism>
<feature type="domain" description="DUF4349" evidence="4">
    <location>
        <begin position="68"/>
        <end position="274"/>
    </location>
</feature>
<keyword evidence="2" id="KW-0812">Transmembrane</keyword>
<dbReference type="PROSITE" id="PS51257">
    <property type="entry name" value="PROKAR_LIPOPROTEIN"/>
    <property type="match status" value="1"/>
</dbReference>
<keyword evidence="3" id="KW-0732">Signal</keyword>
<evidence type="ECO:0000256" key="1">
    <source>
        <dbReference type="SAM" id="Coils"/>
    </source>
</evidence>
<keyword evidence="2" id="KW-1133">Transmembrane helix</keyword>
<reference evidence="5" key="1">
    <citation type="submission" date="2020-05" db="EMBL/GenBank/DDBJ databases">
        <authorList>
            <person name="Zeng H."/>
            <person name="Chan Y.K."/>
            <person name="Watt R.M."/>
        </authorList>
    </citation>
    <scope>NUCLEOTIDE SEQUENCE</scope>
    <source>
        <strain evidence="5">ATCC 700773</strain>
    </source>
</reference>
<evidence type="ECO:0000256" key="3">
    <source>
        <dbReference type="SAM" id="SignalP"/>
    </source>
</evidence>
<keyword evidence="1" id="KW-0175">Coiled coil</keyword>
<proteinExistence type="predicted"/>
<dbReference type="EMBL" id="CP054257">
    <property type="protein sequence ID" value="QTQ11072.1"/>
    <property type="molecule type" value="Genomic_DNA"/>
</dbReference>
<dbReference type="InterPro" id="IPR025645">
    <property type="entry name" value="DUF4349"/>
</dbReference>
<dbReference type="Pfam" id="PF14257">
    <property type="entry name" value="DUF4349"/>
    <property type="match status" value="1"/>
</dbReference>
<dbReference type="Proteomes" id="UP000671995">
    <property type="component" value="Chromosome"/>
</dbReference>
<keyword evidence="2" id="KW-0472">Membrane</keyword>
<evidence type="ECO:0000259" key="4">
    <source>
        <dbReference type="Pfam" id="PF14257"/>
    </source>
</evidence>
<feature type="chain" id="PRO_5037055968" evidence="3">
    <location>
        <begin position="27"/>
        <end position="303"/>
    </location>
</feature>